<organism evidence="1">
    <name type="scientific">Streptomyces sp. NBC_00060</name>
    <dbReference type="NCBI Taxonomy" id="2975636"/>
    <lineage>
        <taxon>Bacteria</taxon>
        <taxon>Bacillati</taxon>
        <taxon>Actinomycetota</taxon>
        <taxon>Actinomycetes</taxon>
        <taxon>Kitasatosporales</taxon>
        <taxon>Streptomycetaceae</taxon>
        <taxon>Streptomyces</taxon>
    </lineage>
</organism>
<evidence type="ECO:0000313" key="1">
    <source>
        <dbReference type="EMBL" id="WTU38486.1"/>
    </source>
</evidence>
<dbReference type="AlphaFoldDB" id="A0AAU2GRR7"/>
<reference evidence="1" key="1">
    <citation type="submission" date="2022-10" db="EMBL/GenBank/DDBJ databases">
        <title>The complete genomes of actinobacterial strains from the NBC collection.</title>
        <authorList>
            <person name="Joergensen T.S."/>
            <person name="Alvarez Arevalo M."/>
            <person name="Sterndorff E.B."/>
            <person name="Faurdal D."/>
            <person name="Vuksanovic O."/>
            <person name="Mourched A.-S."/>
            <person name="Charusanti P."/>
            <person name="Shaw S."/>
            <person name="Blin K."/>
            <person name="Weber T."/>
        </authorList>
    </citation>
    <scope>NUCLEOTIDE SEQUENCE</scope>
    <source>
        <strain evidence="1">NBC_00060</strain>
    </source>
</reference>
<sequence>MSDIALYFPYANLPGDAWVKAAALHWPQLGRIVPVGYRHLRDSDTVKRLRDELDFLVDVRPDRGRIRGSWVSGDVLTRVDPHFLPRDPWPSTEDQIDALFFDFLSRYQDELIPRYGAHALGIESLRTRDVYDELLPVDSRLEEVHPTKLSYDLTVRLAEAGLLVSQNYQWRRADDGRVLDVHTFAVHRSLARVYLTILADVVARENGMTPVTDQALTCAATSGWTIDAMAYALLADETGTTAEGRTDAHQTFAVLALQSVLPRDIAEVPVERIIEARRRLLPELMRFRAFLDSLAPDFVEISGVRDPEVRAARLRNHVERSIAQPIETMERELGRLGMQPARAVLSLQTLVPPTALGVLADTANLPSAVTGAGVVAGCLVGATQSALDQRRQALAGHPAGYLLNLRHELGPSETVAQIRSAMRRAAPRRQRGRWAGLRGRLGH</sequence>
<dbReference type="EMBL" id="CP108253">
    <property type="protein sequence ID" value="WTU38486.1"/>
    <property type="molecule type" value="Genomic_DNA"/>
</dbReference>
<protein>
    <submittedName>
        <fullName evidence="1">DUF6236 family protein</fullName>
    </submittedName>
</protein>
<dbReference type="Pfam" id="PF19749">
    <property type="entry name" value="DUF6236"/>
    <property type="match status" value="1"/>
</dbReference>
<dbReference type="InterPro" id="IPR046203">
    <property type="entry name" value="DUF6236"/>
</dbReference>
<name>A0AAU2GRR7_9ACTN</name>
<gene>
    <name evidence="1" type="ORF">OHV25_02380</name>
</gene>
<accession>A0AAU2GRR7</accession>
<proteinExistence type="predicted"/>